<keyword evidence="5" id="KW-0418">Kinase</keyword>
<evidence type="ECO:0000256" key="4">
    <source>
        <dbReference type="ARBA" id="ARBA00022741"/>
    </source>
</evidence>
<evidence type="ECO:0000256" key="7">
    <source>
        <dbReference type="ARBA" id="ARBA00047899"/>
    </source>
</evidence>
<comment type="catalytic activity">
    <reaction evidence="8">
        <text>L-seryl-[protein] + ATP = O-phospho-L-seryl-[protein] + ADP + H(+)</text>
        <dbReference type="Rhea" id="RHEA:17989"/>
        <dbReference type="Rhea" id="RHEA-COMP:9863"/>
        <dbReference type="Rhea" id="RHEA-COMP:11604"/>
        <dbReference type="ChEBI" id="CHEBI:15378"/>
        <dbReference type="ChEBI" id="CHEBI:29999"/>
        <dbReference type="ChEBI" id="CHEBI:30616"/>
        <dbReference type="ChEBI" id="CHEBI:83421"/>
        <dbReference type="ChEBI" id="CHEBI:456216"/>
        <dbReference type="EC" id="2.7.11.1"/>
    </reaction>
</comment>
<evidence type="ECO:0000256" key="2">
    <source>
        <dbReference type="ARBA" id="ARBA00022527"/>
    </source>
</evidence>
<sequence>MGCICDKVDVEADGHQYRIAKQIATGYLGLSVFPSVYFFFRGFSQIMLVEDVRTNQKFAMKRINCHSDEEIDRTKMEIDVHRKFGSHPNIMSLVGSVYEEGVNGWRFMLIFPYYKHGNLQEMLTERRATRKFLDEATVMNYFRQIVSAVRVLHEAKIMHRDLKPANVLLAEEDQVILMDFGSCTSSPIRIDSERKSRRIIDDAAEHCSMPYRAPELFTCMTGTVVNEKVDIWSLGCILYALCFFRSPFDDIYERGDSIALAAQSGRITFEDDTPYDSTTHNLIKDLVSVNPADRPSISQIEDRIGSS</sequence>
<dbReference type="GO" id="GO:0005524">
    <property type="term" value="F:ATP binding"/>
    <property type="evidence" value="ECO:0007669"/>
    <property type="project" value="UniProtKB-KW"/>
</dbReference>
<evidence type="ECO:0000313" key="10">
    <source>
        <dbReference type="EMBL" id="TKR67318.1"/>
    </source>
</evidence>
<reference evidence="10 11" key="1">
    <citation type="journal article" date="2015" name="Genome Biol.">
        <title>Comparative genomics of Steinernema reveals deeply conserved gene regulatory networks.</title>
        <authorList>
            <person name="Dillman A.R."/>
            <person name="Macchietto M."/>
            <person name="Porter C.F."/>
            <person name="Rogers A."/>
            <person name="Williams B."/>
            <person name="Antoshechkin I."/>
            <person name="Lee M.M."/>
            <person name="Goodwin Z."/>
            <person name="Lu X."/>
            <person name="Lewis E.E."/>
            <person name="Goodrich-Blair H."/>
            <person name="Stock S.P."/>
            <person name="Adams B.J."/>
            <person name="Sternberg P.W."/>
            <person name="Mortazavi A."/>
        </authorList>
    </citation>
    <scope>NUCLEOTIDE SEQUENCE [LARGE SCALE GENOMIC DNA]</scope>
    <source>
        <strain evidence="10 11">ALL</strain>
    </source>
</reference>
<dbReference type="STRING" id="34508.A0A4U5MDU6"/>
<evidence type="ECO:0000256" key="8">
    <source>
        <dbReference type="ARBA" id="ARBA00048679"/>
    </source>
</evidence>
<feature type="domain" description="Protein kinase" evidence="9">
    <location>
        <begin position="17"/>
        <end position="307"/>
    </location>
</feature>
<dbReference type="PROSITE" id="PS50011">
    <property type="entry name" value="PROTEIN_KINASE_DOM"/>
    <property type="match status" value="1"/>
</dbReference>
<dbReference type="InterPro" id="IPR008271">
    <property type="entry name" value="Ser/Thr_kinase_AS"/>
</dbReference>
<name>A0A4U5MDU6_STECR</name>
<comment type="caution">
    <text evidence="10">The sequence shown here is derived from an EMBL/GenBank/DDBJ whole genome shotgun (WGS) entry which is preliminary data.</text>
</comment>
<organism evidence="10 11">
    <name type="scientific">Steinernema carpocapsae</name>
    <name type="common">Entomopathogenic nematode</name>
    <dbReference type="NCBI Taxonomy" id="34508"/>
    <lineage>
        <taxon>Eukaryota</taxon>
        <taxon>Metazoa</taxon>
        <taxon>Ecdysozoa</taxon>
        <taxon>Nematoda</taxon>
        <taxon>Chromadorea</taxon>
        <taxon>Rhabditida</taxon>
        <taxon>Tylenchina</taxon>
        <taxon>Panagrolaimomorpha</taxon>
        <taxon>Strongyloidoidea</taxon>
        <taxon>Steinernematidae</taxon>
        <taxon>Steinernema</taxon>
    </lineage>
</organism>
<dbReference type="Pfam" id="PF00069">
    <property type="entry name" value="Pkinase"/>
    <property type="match status" value="1"/>
</dbReference>
<evidence type="ECO:0000256" key="5">
    <source>
        <dbReference type="ARBA" id="ARBA00022777"/>
    </source>
</evidence>
<protein>
    <recommendedName>
        <fullName evidence="1">non-specific serine/threonine protein kinase</fullName>
        <ecNumber evidence="1">2.7.11.1</ecNumber>
    </recommendedName>
</protein>
<dbReference type="EC" id="2.7.11.1" evidence="1"/>
<evidence type="ECO:0000256" key="6">
    <source>
        <dbReference type="ARBA" id="ARBA00022840"/>
    </source>
</evidence>
<dbReference type="EMBL" id="AZBU02000008">
    <property type="protein sequence ID" value="TKR67318.1"/>
    <property type="molecule type" value="Genomic_DNA"/>
</dbReference>
<keyword evidence="3" id="KW-0808">Transferase</keyword>
<dbReference type="GO" id="GO:0005794">
    <property type="term" value="C:Golgi apparatus"/>
    <property type="evidence" value="ECO:0007669"/>
    <property type="project" value="TreeGrafter"/>
</dbReference>
<evidence type="ECO:0000313" key="11">
    <source>
        <dbReference type="Proteomes" id="UP000298663"/>
    </source>
</evidence>
<dbReference type="GO" id="GO:0004674">
    <property type="term" value="F:protein serine/threonine kinase activity"/>
    <property type="evidence" value="ECO:0007669"/>
    <property type="project" value="UniProtKB-KW"/>
</dbReference>
<dbReference type="InterPro" id="IPR011009">
    <property type="entry name" value="Kinase-like_dom_sf"/>
</dbReference>
<dbReference type="Proteomes" id="UP000298663">
    <property type="component" value="Unassembled WGS sequence"/>
</dbReference>
<dbReference type="Gene3D" id="1.10.510.10">
    <property type="entry name" value="Transferase(Phosphotransferase) domain 1"/>
    <property type="match status" value="1"/>
</dbReference>
<dbReference type="PROSITE" id="PS00108">
    <property type="entry name" value="PROTEIN_KINASE_ST"/>
    <property type="match status" value="1"/>
</dbReference>
<dbReference type="SUPFAM" id="SSF56112">
    <property type="entry name" value="Protein kinase-like (PK-like)"/>
    <property type="match status" value="1"/>
</dbReference>
<evidence type="ECO:0000256" key="3">
    <source>
        <dbReference type="ARBA" id="ARBA00022679"/>
    </source>
</evidence>
<dbReference type="PANTHER" id="PTHR45998:SF2">
    <property type="entry name" value="SERINE_THREONINE-PROTEIN KINASE 16"/>
    <property type="match status" value="1"/>
</dbReference>
<accession>A0A4U5MDU6</accession>
<dbReference type="SMART" id="SM00220">
    <property type="entry name" value="S_TKc"/>
    <property type="match status" value="1"/>
</dbReference>
<proteinExistence type="predicted"/>
<dbReference type="AlphaFoldDB" id="A0A4U5MDU6"/>
<keyword evidence="6" id="KW-0067">ATP-binding</keyword>
<dbReference type="OrthoDB" id="248923at2759"/>
<comment type="catalytic activity">
    <reaction evidence="7">
        <text>L-threonyl-[protein] + ATP = O-phospho-L-threonyl-[protein] + ADP + H(+)</text>
        <dbReference type="Rhea" id="RHEA:46608"/>
        <dbReference type="Rhea" id="RHEA-COMP:11060"/>
        <dbReference type="Rhea" id="RHEA-COMP:11605"/>
        <dbReference type="ChEBI" id="CHEBI:15378"/>
        <dbReference type="ChEBI" id="CHEBI:30013"/>
        <dbReference type="ChEBI" id="CHEBI:30616"/>
        <dbReference type="ChEBI" id="CHEBI:61977"/>
        <dbReference type="ChEBI" id="CHEBI:456216"/>
        <dbReference type="EC" id="2.7.11.1"/>
    </reaction>
</comment>
<dbReference type="InterPro" id="IPR052239">
    <property type="entry name" value="Ser/Thr-specific_kinases"/>
</dbReference>
<evidence type="ECO:0000259" key="9">
    <source>
        <dbReference type="PROSITE" id="PS50011"/>
    </source>
</evidence>
<keyword evidence="11" id="KW-1185">Reference proteome</keyword>
<evidence type="ECO:0000256" key="1">
    <source>
        <dbReference type="ARBA" id="ARBA00012513"/>
    </source>
</evidence>
<dbReference type="PANTHER" id="PTHR45998">
    <property type="entry name" value="SERINE/THREONINE-PROTEIN KINASE 16"/>
    <property type="match status" value="1"/>
</dbReference>
<keyword evidence="4" id="KW-0547">Nucleotide-binding</keyword>
<gene>
    <name evidence="10" type="ORF">L596_023489</name>
</gene>
<keyword evidence="2" id="KW-0723">Serine/threonine-protein kinase</keyword>
<reference evidence="10 11" key="2">
    <citation type="journal article" date="2019" name="G3 (Bethesda)">
        <title>Hybrid Assembly of the Genome of the Entomopathogenic Nematode Steinernema carpocapsae Identifies the X-Chromosome.</title>
        <authorList>
            <person name="Serra L."/>
            <person name="Macchietto M."/>
            <person name="Macias-Munoz A."/>
            <person name="McGill C.J."/>
            <person name="Rodriguez I.M."/>
            <person name="Rodriguez B."/>
            <person name="Murad R."/>
            <person name="Mortazavi A."/>
        </authorList>
    </citation>
    <scope>NUCLEOTIDE SEQUENCE [LARGE SCALE GENOMIC DNA]</scope>
    <source>
        <strain evidence="10 11">ALL</strain>
    </source>
</reference>
<dbReference type="InterPro" id="IPR000719">
    <property type="entry name" value="Prot_kinase_dom"/>
</dbReference>